<keyword evidence="1" id="KW-1133">Transmembrane helix</keyword>
<accession>A0A1F6GF39</accession>
<evidence type="ECO:0000313" key="3">
    <source>
        <dbReference type="Proteomes" id="UP000178449"/>
    </source>
</evidence>
<dbReference type="Proteomes" id="UP000178449">
    <property type="component" value="Unassembled WGS sequence"/>
</dbReference>
<dbReference type="AlphaFoldDB" id="A0A1F6GF39"/>
<feature type="transmembrane region" description="Helical" evidence="1">
    <location>
        <begin position="117"/>
        <end position="136"/>
    </location>
</feature>
<feature type="transmembrane region" description="Helical" evidence="1">
    <location>
        <begin position="85"/>
        <end position="105"/>
    </location>
</feature>
<comment type="caution">
    <text evidence="2">The sequence shown here is derived from an EMBL/GenBank/DDBJ whole genome shotgun (WGS) entry which is preliminary data.</text>
</comment>
<dbReference type="EMBL" id="MFNE01000010">
    <property type="protein sequence ID" value="OGG96712.1"/>
    <property type="molecule type" value="Genomic_DNA"/>
</dbReference>
<proteinExistence type="predicted"/>
<reference evidence="2 3" key="1">
    <citation type="journal article" date="2016" name="Nat. Commun.">
        <title>Thousands of microbial genomes shed light on interconnected biogeochemical processes in an aquifer system.</title>
        <authorList>
            <person name="Anantharaman K."/>
            <person name="Brown C.T."/>
            <person name="Hug L.A."/>
            <person name="Sharon I."/>
            <person name="Castelle C.J."/>
            <person name="Probst A.J."/>
            <person name="Thomas B.C."/>
            <person name="Singh A."/>
            <person name="Wilkins M.J."/>
            <person name="Karaoz U."/>
            <person name="Brodie E.L."/>
            <person name="Williams K.H."/>
            <person name="Hubbard S.S."/>
            <person name="Banfield J.F."/>
        </authorList>
    </citation>
    <scope>NUCLEOTIDE SEQUENCE [LARGE SCALE GENOMIC DNA]</scope>
</reference>
<evidence type="ECO:0000256" key="1">
    <source>
        <dbReference type="SAM" id="Phobius"/>
    </source>
</evidence>
<organism evidence="2 3">
    <name type="scientific">Candidatus Lambdaproteobacteria bacterium RIFOXYD2_FULL_50_16</name>
    <dbReference type="NCBI Taxonomy" id="1817772"/>
    <lineage>
        <taxon>Bacteria</taxon>
        <taxon>Pseudomonadati</taxon>
        <taxon>Pseudomonadota</taxon>
        <taxon>Candidatus Lambdaproteobacteria</taxon>
    </lineage>
</organism>
<keyword evidence="1" id="KW-0812">Transmembrane</keyword>
<name>A0A1F6GF39_9PROT</name>
<gene>
    <name evidence="2" type="ORF">A2527_03920</name>
</gene>
<protein>
    <submittedName>
        <fullName evidence="2">Uncharacterized protein</fullName>
    </submittedName>
</protein>
<evidence type="ECO:0000313" key="2">
    <source>
        <dbReference type="EMBL" id="OGG96712.1"/>
    </source>
</evidence>
<sequence>MNELETRYQNLPCQQSYAKLLGILVNLDLALLILTFAIYSFGLIDPLLPIKELTAAWGLPAGDYIARTGGITGWGWALKLNYGDYIPFIGIAFLASNSMICYAIAGGMTLRRGRFVIGFNIVLDFAVSFLAASDLLHNLH</sequence>
<keyword evidence="1" id="KW-0472">Membrane</keyword>
<dbReference type="STRING" id="1817772.A2527_03920"/>
<feature type="transmembrane region" description="Helical" evidence="1">
    <location>
        <begin position="20"/>
        <end position="44"/>
    </location>
</feature>